<feature type="domain" description="Oxidoreductase putative C-terminal" evidence="1">
    <location>
        <begin position="168"/>
        <end position="312"/>
    </location>
</feature>
<dbReference type="AlphaFoldDB" id="A0A317XU63"/>
<dbReference type="Pfam" id="PF08635">
    <property type="entry name" value="ox_reductase_C"/>
    <property type="match status" value="1"/>
</dbReference>
<evidence type="ECO:0000259" key="1">
    <source>
        <dbReference type="Pfam" id="PF08635"/>
    </source>
</evidence>
<sequence>MSQFNVIVVGAGEINFGSPEGPWNHTARLEALLGDSLHVLSLVDPDVKRSEARLAEKRATGSPPAVAKAWAATRSHRDLQQAADDLGQDVTVDLIVLGCPPHFRGTLDAGKDTDVQMQRLFPHAGGYLIEKPIAAVNPFRSECSKVADKFASWKTRTGGVVSIGYMLRYNKAVLKLRELLAETGLVPTCINARYFMAYEFAAKLAWWNKAASCGPVVEQATHFVDLIRFLAGPGNDVCMDTVRATTVEHDEEAGKLVKQSFDESLIPPAERVPRVTSAFWKHKRGTIGTLNHGITLHAGSYDTEIEVLADGWILRVNNAYDATTTLTVRKPGQSQEQVFHISDDPFLSEFETIVAAIQARKLAKSNPSMSNIAAPAPLSDFADALKTYELTWRIRLAAEESRTALQ</sequence>
<organism evidence="2 3">
    <name type="scientific">Testicularia cyperi</name>
    <dbReference type="NCBI Taxonomy" id="1882483"/>
    <lineage>
        <taxon>Eukaryota</taxon>
        <taxon>Fungi</taxon>
        <taxon>Dikarya</taxon>
        <taxon>Basidiomycota</taxon>
        <taxon>Ustilaginomycotina</taxon>
        <taxon>Ustilaginomycetes</taxon>
        <taxon>Ustilaginales</taxon>
        <taxon>Anthracoideaceae</taxon>
        <taxon>Testicularia</taxon>
    </lineage>
</organism>
<dbReference type="Gene3D" id="3.40.50.720">
    <property type="entry name" value="NAD(P)-binding Rossmann-like Domain"/>
    <property type="match status" value="1"/>
</dbReference>
<dbReference type="SUPFAM" id="SSF55347">
    <property type="entry name" value="Glyceraldehyde-3-phosphate dehydrogenase-like, C-terminal domain"/>
    <property type="match status" value="1"/>
</dbReference>
<dbReference type="OrthoDB" id="10250282at2759"/>
<keyword evidence="3" id="KW-1185">Reference proteome</keyword>
<name>A0A317XU63_9BASI</name>
<dbReference type="EMBL" id="KZ819191">
    <property type="protein sequence ID" value="PWZ00909.1"/>
    <property type="molecule type" value="Genomic_DNA"/>
</dbReference>
<dbReference type="InParanoid" id="A0A317XU63"/>
<dbReference type="InterPro" id="IPR052515">
    <property type="entry name" value="Gfo/Idh/MocA_Oxidoreductase"/>
</dbReference>
<dbReference type="Proteomes" id="UP000246740">
    <property type="component" value="Unassembled WGS sequence"/>
</dbReference>
<proteinExistence type="predicted"/>
<dbReference type="Gene3D" id="3.30.360.10">
    <property type="entry name" value="Dihydrodipicolinate Reductase, domain 2"/>
    <property type="match status" value="1"/>
</dbReference>
<gene>
    <name evidence="2" type="ORF">BCV70DRAFT_199278</name>
</gene>
<reference evidence="2 3" key="1">
    <citation type="journal article" date="2018" name="Mol. Biol. Evol.">
        <title>Broad Genomic Sampling Reveals a Smut Pathogenic Ancestry of the Fungal Clade Ustilaginomycotina.</title>
        <authorList>
            <person name="Kijpornyongpan T."/>
            <person name="Mondo S.J."/>
            <person name="Barry K."/>
            <person name="Sandor L."/>
            <person name="Lee J."/>
            <person name="Lipzen A."/>
            <person name="Pangilinan J."/>
            <person name="LaButti K."/>
            <person name="Hainaut M."/>
            <person name="Henrissat B."/>
            <person name="Grigoriev I.V."/>
            <person name="Spatafora J.W."/>
            <person name="Aime M.C."/>
        </authorList>
    </citation>
    <scope>NUCLEOTIDE SEQUENCE [LARGE SCALE GENOMIC DNA]</scope>
    <source>
        <strain evidence="2 3">MCA 3645</strain>
    </source>
</reference>
<evidence type="ECO:0000313" key="2">
    <source>
        <dbReference type="EMBL" id="PWZ00909.1"/>
    </source>
</evidence>
<dbReference type="PANTHER" id="PTHR43249">
    <property type="entry name" value="UDP-N-ACETYL-2-AMINO-2-DEOXY-D-GLUCURONATE OXIDASE"/>
    <property type="match status" value="1"/>
</dbReference>
<protein>
    <recommendedName>
        <fullName evidence="1">Oxidoreductase putative C-terminal domain-containing protein</fullName>
    </recommendedName>
</protein>
<evidence type="ECO:0000313" key="3">
    <source>
        <dbReference type="Proteomes" id="UP000246740"/>
    </source>
</evidence>
<dbReference type="STRING" id="1882483.A0A317XU63"/>
<dbReference type="PANTHER" id="PTHR43249:SF1">
    <property type="entry name" value="D-GLUCOSIDE 3-DEHYDROGENASE"/>
    <property type="match status" value="1"/>
</dbReference>
<accession>A0A317XU63</accession>
<dbReference type="InterPro" id="IPR013944">
    <property type="entry name" value="OxRdtase_put_C"/>
</dbReference>